<dbReference type="SUPFAM" id="SSF46785">
    <property type="entry name" value="Winged helix' DNA-binding domain"/>
    <property type="match status" value="1"/>
</dbReference>
<dbReference type="PROSITE" id="PS50931">
    <property type="entry name" value="HTH_LYSR"/>
    <property type="match status" value="1"/>
</dbReference>
<dbReference type="InterPro" id="IPR058163">
    <property type="entry name" value="LysR-type_TF_proteobact-type"/>
</dbReference>
<evidence type="ECO:0000256" key="2">
    <source>
        <dbReference type="ARBA" id="ARBA00023015"/>
    </source>
</evidence>
<protein>
    <submittedName>
        <fullName evidence="6">Transcriptional regulator GcvA</fullName>
    </submittedName>
</protein>
<keyword evidence="7" id="KW-1185">Reference proteome</keyword>
<keyword evidence="3" id="KW-0238">DNA-binding</keyword>
<comment type="similarity">
    <text evidence="1">Belongs to the LysR transcriptional regulatory family.</text>
</comment>
<evidence type="ECO:0000313" key="6">
    <source>
        <dbReference type="EMBL" id="RDU95643.1"/>
    </source>
</evidence>
<dbReference type="CDD" id="cd08432">
    <property type="entry name" value="PBP2_GcdR_TrpI_HvrB_AmpR_like"/>
    <property type="match status" value="1"/>
</dbReference>
<keyword evidence="2" id="KW-0805">Transcription regulation</keyword>
<comment type="caution">
    <text evidence="6">The sequence shown here is derived from an EMBL/GenBank/DDBJ whole genome shotgun (WGS) entry which is preliminary data.</text>
</comment>
<gene>
    <name evidence="6" type="ORF">DWV00_27345</name>
</gene>
<dbReference type="SUPFAM" id="SSF53850">
    <property type="entry name" value="Periplasmic binding protein-like II"/>
    <property type="match status" value="1"/>
</dbReference>
<name>A0A3D8JR94_9BURK</name>
<evidence type="ECO:0000256" key="4">
    <source>
        <dbReference type="ARBA" id="ARBA00023163"/>
    </source>
</evidence>
<dbReference type="Pfam" id="PF03466">
    <property type="entry name" value="LysR_substrate"/>
    <property type="match status" value="1"/>
</dbReference>
<sequence>MHNRITLKSIQAFEAAARLSSFALAAEELFVTPSAISHQIKLLEDQLNIKLFHRVHRAAILTDSGRHYAEEITAAFTRIEQATREIGRVAKSDILTIHCTPSFATQWLMPRIARFSSQHPDIDVRLNASSGAVDLVSESVDVDIRYGARKLQPPGTMVLELPPETVVPLCAPELAHGPHPIGRVADLREHTLIHSEGCLVGWRDWMRLHRKIPLDITRGPRFDRSFMSIGAAVDGLGVCLESLLLARRELESGRLVAPLGVEGLKVHGYTLNLLKSRADLPKLRSFQDWLFAELEK</sequence>
<dbReference type="RefSeq" id="WP_115536750.1">
    <property type="nucleotide sequence ID" value="NZ_QRGA01000018.1"/>
</dbReference>
<organism evidence="6 7">
    <name type="scientific">Trinickia dinghuensis</name>
    <dbReference type="NCBI Taxonomy" id="2291023"/>
    <lineage>
        <taxon>Bacteria</taxon>
        <taxon>Pseudomonadati</taxon>
        <taxon>Pseudomonadota</taxon>
        <taxon>Betaproteobacteria</taxon>
        <taxon>Burkholderiales</taxon>
        <taxon>Burkholderiaceae</taxon>
        <taxon>Trinickia</taxon>
    </lineage>
</organism>
<dbReference type="Gene3D" id="1.10.10.10">
    <property type="entry name" value="Winged helix-like DNA-binding domain superfamily/Winged helix DNA-binding domain"/>
    <property type="match status" value="1"/>
</dbReference>
<dbReference type="GO" id="GO:0003700">
    <property type="term" value="F:DNA-binding transcription factor activity"/>
    <property type="evidence" value="ECO:0007669"/>
    <property type="project" value="InterPro"/>
</dbReference>
<keyword evidence="4" id="KW-0804">Transcription</keyword>
<dbReference type="PANTHER" id="PTHR30537:SF74">
    <property type="entry name" value="HTH-TYPE TRANSCRIPTIONAL REGULATOR TRPI"/>
    <property type="match status" value="1"/>
</dbReference>
<dbReference type="GO" id="GO:0043565">
    <property type="term" value="F:sequence-specific DNA binding"/>
    <property type="evidence" value="ECO:0007669"/>
    <property type="project" value="TreeGrafter"/>
</dbReference>
<dbReference type="InterPro" id="IPR005119">
    <property type="entry name" value="LysR_subst-bd"/>
</dbReference>
<dbReference type="InterPro" id="IPR036388">
    <property type="entry name" value="WH-like_DNA-bd_sf"/>
</dbReference>
<proteinExistence type="inferred from homology"/>
<dbReference type="Gene3D" id="3.40.190.10">
    <property type="entry name" value="Periplasmic binding protein-like II"/>
    <property type="match status" value="2"/>
</dbReference>
<feature type="domain" description="HTH lysR-type" evidence="5">
    <location>
        <begin position="5"/>
        <end position="62"/>
    </location>
</feature>
<dbReference type="NCBIfam" id="NF008352">
    <property type="entry name" value="PRK11139.1"/>
    <property type="match status" value="1"/>
</dbReference>
<reference evidence="6 7" key="1">
    <citation type="submission" date="2018-08" db="EMBL/GenBank/DDBJ databases">
        <title>Paraburkholderia sp. DHOM06 isolated from forest soil.</title>
        <authorList>
            <person name="Gao Z.-H."/>
            <person name="Qiu L.-H."/>
        </authorList>
    </citation>
    <scope>NUCLEOTIDE SEQUENCE [LARGE SCALE GENOMIC DNA]</scope>
    <source>
        <strain evidence="6 7">DHOM06</strain>
    </source>
</reference>
<dbReference type="Pfam" id="PF00126">
    <property type="entry name" value="HTH_1"/>
    <property type="match status" value="1"/>
</dbReference>
<dbReference type="PANTHER" id="PTHR30537">
    <property type="entry name" value="HTH-TYPE TRANSCRIPTIONAL REGULATOR"/>
    <property type="match status" value="1"/>
</dbReference>
<dbReference type="OrthoDB" id="8591238at2"/>
<dbReference type="InterPro" id="IPR036390">
    <property type="entry name" value="WH_DNA-bd_sf"/>
</dbReference>
<dbReference type="GO" id="GO:0006351">
    <property type="term" value="P:DNA-templated transcription"/>
    <property type="evidence" value="ECO:0007669"/>
    <property type="project" value="TreeGrafter"/>
</dbReference>
<dbReference type="FunFam" id="3.40.190.10:FF:000017">
    <property type="entry name" value="Glycine cleavage system transcriptional activator"/>
    <property type="match status" value="1"/>
</dbReference>
<evidence type="ECO:0000313" key="7">
    <source>
        <dbReference type="Proteomes" id="UP000256838"/>
    </source>
</evidence>
<accession>A0A3D8JR94</accession>
<evidence type="ECO:0000259" key="5">
    <source>
        <dbReference type="PROSITE" id="PS50931"/>
    </source>
</evidence>
<dbReference type="InterPro" id="IPR000847">
    <property type="entry name" value="LysR_HTH_N"/>
</dbReference>
<evidence type="ECO:0000256" key="1">
    <source>
        <dbReference type="ARBA" id="ARBA00009437"/>
    </source>
</evidence>
<evidence type="ECO:0000256" key="3">
    <source>
        <dbReference type="ARBA" id="ARBA00023125"/>
    </source>
</evidence>
<dbReference type="PRINTS" id="PR00039">
    <property type="entry name" value="HTHLYSR"/>
</dbReference>
<dbReference type="EMBL" id="QRGA01000018">
    <property type="protein sequence ID" value="RDU95643.1"/>
    <property type="molecule type" value="Genomic_DNA"/>
</dbReference>
<dbReference type="AlphaFoldDB" id="A0A3D8JR94"/>
<dbReference type="Proteomes" id="UP000256838">
    <property type="component" value="Unassembled WGS sequence"/>
</dbReference>
<dbReference type="FunFam" id="1.10.10.10:FF:000038">
    <property type="entry name" value="Glycine cleavage system transcriptional activator"/>
    <property type="match status" value="1"/>
</dbReference>